<evidence type="ECO:0000313" key="2">
    <source>
        <dbReference type="Proteomes" id="UP000636479"/>
    </source>
</evidence>
<dbReference type="GeneID" id="59353177"/>
<organism evidence="1 2">
    <name type="scientific">Mycena indigotica</name>
    <dbReference type="NCBI Taxonomy" id="2126181"/>
    <lineage>
        <taxon>Eukaryota</taxon>
        <taxon>Fungi</taxon>
        <taxon>Dikarya</taxon>
        <taxon>Basidiomycota</taxon>
        <taxon>Agaricomycotina</taxon>
        <taxon>Agaricomycetes</taxon>
        <taxon>Agaricomycetidae</taxon>
        <taxon>Agaricales</taxon>
        <taxon>Marasmiineae</taxon>
        <taxon>Mycenaceae</taxon>
        <taxon>Mycena</taxon>
    </lineage>
</organism>
<proteinExistence type="predicted"/>
<comment type="caution">
    <text evidence="1">The sequence shown here is derived from an EMBL/GenBank/DDBJ whole genome shotgun (WGS) entry which is preliminary data.</text>
</comment>
<protein>
    <recommendedName>
        <fullName evidence="3">F-box domain-containing protein</fullName>
    </recommendedName>
</protein>
<dbReference type="EMBL" id="JACAZF010000020">
    <property type="protein sequence ID" value="KAF7288613.1"/>
    <property type="molecule type" value="Genomic_DNA"/>
</dbReference>
<evidence type="ECO:0000313" key="1">
    <source>
        <dbReference type="EMBL" id="KAF7288613.1"/>
    </source>
</evidence>
<dbReference type="RefSeq" id="XP_037212932.1">
    <property type="nucleotide sequence ID" value="XM_037370661.1"/>
</dbReference>
<name>A0A8H6RXB5_9AGAR</name>
<accession>A0A8H6RXB5</accession>
<keyword evidence="2" id="KW-1185">Reference proteome</keyword>
<dbReference type="Proteomes" id="UP000636479">
    <property type="component" value="Unassembled WGS sequence"/>
</dbReference>
<dbReference type="OrthoDB" id="2745898at2759"/>
<sequence length="425" mass="47589">MSLSSFPHELIAHIVSYLQDVSSLRTAALLHPTFRPWVRDALFHTVRLTHTNVFAFRELVQSSPAVLPYIRKLDMMPVGGRNTSFVTLDPGTLLKCEAVAALKTYSDPFGFRHLGSAEWKTLQGAVKGLKKLELLVDRLYPLSYWATLLDSCESLESIDITVDSGVNGWTTEDVEVEIPGRATDAGWSMSLQSLCVSGEVKVLTPLSRWLLPRKALDRLVTLELDVYYLHDDYGPPEEDRRSSLVSAAMGSVRELTLHLDPPVPLNSSSNIHLTVASFPNLTKLLLRDGPDAELVDSLAWTASFLALPLDQQHSNLAQITLDHGIRRRDLLAVPNETWARLEETLLSASDFPAFPALASFTFANPHKFSFAHPDSIPAPDKRFVEEYVRGRLPRLAQAERGRVKLEFGGDADALRRRMWERRMVN</sequence>
<dbReference type="AlphaFoldDB" id="A0A8H6RXB5"/>
<reference evidence="1" key="1">
    <citation type="submission" date="2020-05" db="EMBL/GenBank/DDBJ databases">
        <title>Mycena genomes resolve the evolution of fungal bioluminescence.</title>
        <authorList>
            <person name="Tsai I.J."/>
        </authorList>
    </citation>
    <scope>NUCLEOTIDE SEQUENCE</scope>
    <source>
        <strain evidence="1">171206Taipei</strain>
    </source>
</reference>
<evidence type="ECO:0008006" key="3">
    <source>
        <dbReference type="Google" id="ProtNLM"/>
    </source>
</evidence>
<gene>
    <name evidence="1" type="ORF">MIND_01427900</name>
</gene>